<keyword evidence="3" id="KW-0812">Transmembrane</keyword>
<evidence type="ECO:0008006" key="6">
    <source>
        <dbReference type="Google" id="ProtNLM"/>
    </source>
</evidence>
<dbReference type="EMBL" id="RQTK01000017">
    <property type="protein sequence ID" value="RUS91189.1"/>
    <property type="molecule type" value="Genomic_DNA"/>
</dbReference>
<dbReference type="OrthoDB" id="6123931at2759"/>
<organism evidence="4 5">
    <name type="scientific">Elysia chlorotica</name>
    <name type="common">Eastern emerald elysia</name>
    <name type="synonym">Sea slug</name>
    <dbReference type="NCBI Taxonomy" id="188477"/>
    <lineage>
        <taxon>Eukaryota</taxon>
        <taxon>Metazoa</taxon>
        <taxon>Spiralia</taxon>
        <taxon>Lophotrochozoa</taxon>
        <taxon>Mollusca</taxon>
        <taxon>Gastropoda</taxon>
        <taxon>Heterobranchia</taxon>
        <taxon>Euthyneura</taxon>
        <taxon>Panpulmonata</taxon>
        <taxon>Sacoglossa</taxon>
        <taxon>Placobranchoidea</taxon>
        <taxon>Plakobranchidae</taxon>
        <taxon>Elysia</taxon>
    </lineage>
</organism>
<dbReference type="InterPro" id="IPR011989">
    <property type="entry name" value="ARM-like"/>
</dbReference>
<protein>
    <recommendedName>
        <fullName evidence="6">WD repeat-containing protein 55 homolog</fullName>
    </recommendedName>
</protein>
<feature type="compositionally biased region" description="Basic residues" evidence="2">
    <location>
        <begin position="861"/>
        <end position="872"/>
    </location>
</feature>
<feature type="repeat" description="WD" evidence="1">
    <location>
        <begin position="693"/>
        <end position="728"/>
    </location>
</feature>
<evidence type="ECO:0000313" key="4">
    <source>
        <dbReference type="EMBL" id="RUS91189.1"/>
    </source>
</evidence>
<dbReference type="PANTHER" id="PTHR45532">
    <property type="entry name" value="WD REPEAT-CONTAINING PROTEIN 97"/>
    <property type="match status" value="1"/>
</dbReference>
<feature type="region of interest" description="Disordered" evidence="2">
    <location>
        <begin position="1119"/>
        <end position="1269"/>
    </location>
</feature>
<evidence type="ECO:0000256" key="1">
    <source>
        <dbReference type="PROSITE-ProRule" id="PRU00221"/>
    </source>
</evidence>
<proteinExistence type="predicted"/>
<dbReference type="Pfam" id="PF00400">
    <property type="entry name" value="WD40"/>
    <property type="match status" value="2"/>
</dbReference>
<feature type="transmembrane region" description="Helical" evidence="3">
    <location>
        <begin position="328"/>
        <end position="356"/>
    </location>
</feature>
<dbReference type="STRING" id="188477.A0A3S1BTG4"/>
<keyword evidence="1" id="KW-0853">WD repeat</keyword>
<keyword evidence="3" id="KW-0472">Membrane</keyword>
<evidence type="ECO:0000313" key="5">
    <source>
        <dbReference type="Proteomes" id="UP000271974"/>
    </source>
</evidence>
<feature type="compositionally biased region" description="Low complexity" evidence="2">
    <location>
        <begin position="1256"/>
        <end position="1269"/>
    </location>
</feature>
<evidence type="ECO:0000256" key="2">
    <source>
        <dbReference type="SAM" id="MobiDB-lite"/>
    </source>
</evidence>
<feature type="region of interest" description="Disordered" evidence="2">
    <location>
        <begin position="799"/>
        <end position="826"/>
    </location>
</feature>
<dbReference type="InterPro" id="IPR001680">
    <property type="entry name" value="WD40_rpt"/>
</dbReference>
<keyword evidence="5" id="KW-1185">Reference proteome</keyword>
<feature type="compositionally biased region" description="Polar residues" evidence="2">
    <location>
        <begin position="1179"/>
        <end position="1188"/>
    </location>
</feature>
<feature type="compositionally biased region" description="Basic and acidic residues" evidence="2">
    <location>
        <begin position="1584"/>
        <end position="1600"/>
    </location>
</feature>
<dbReference type="InterPro" id="IPR015943">
    <property type="entry name" value="WD40/YVTN_repeat-like_dom_sf"/>
</dbReference>
<name>A0A3S1BTG4_ELYCH</name>
<comment type="caution">
    <text evidence="4">The sequence shown here is derived from an EMBL/GenBank/DDBJ whole genome shotgun (WGS) entry which is preliminary data.</text>
</comment>
<dbReference type="SUPFAM" id="SSF50978">
    <property type="entry name" value="WD40 repeat-like"/>
    <property type="match status" value="2"/>
</dbReference>
<accession>A0A3S1BTG4</accession>
<feature type="region of interest" description="Disordered" evidence="2">
    <location>
        <begin position="1066"/>
        <end position="1102"/>
    </location>
</feature>
<dbReference type="InterPro" id="IPR016024">
    <property type="entry name" value="ARM-type_fold"/>
</dbReference>
<reference evidence="4 5" key="1">
    <citation type="submission" date="2019-01" db="EMBL/GenBank/DDBJ databases">
        <title>A draft genome assembly of the solar-powered sea slug Elysia chlorotica.</title>
        <authorList>
            <person name="Cai H."/>
            <person name="Li Q."/>
            <person name="Fang X."/>
            <person name="Li J."/>
            <person name="Curtis N.E."/>
            <person name="Altenburger A."/>
            <person name="Shibata T."/>
            <person name="Feng M."/>
            <person name="Maeda T."/>
            <person name="Schwartz J.A."/>
            <person name="Shigenobu S."/>
            <person name="Lundholm N."/>
            <person name="Nishiyama T."/>
            <person name="Yang H."/>
            <person name="Hasebe M."/>
            <person name="Li S."/>
            <person name="Pierce S.K."/>
            <person name="Wang J."/>
        </authorList>
    </citation>
    <scope>NUCLEOTIDE SEQUENCE [LARGE SCALE GENOMIC DNA]</scope>
    <source>
        <strain evidence="4">EC2010</strain>
        <tissue evidence="4">Whole organism of an adult</tissue>
    </source>
</reference>
<feature type="region of interest" description="Disordered" evidence="2">
    <location>
        <begin position="839"/>
        <end position="879"/>
    </location>
</feature>
<feature type="region of interest" description="Disordered" evidence="2">
    <location>
        <begin position="1464"/>
        <end position="1600"/>
    </location>
</feature>
<dbReference type="Gene3D" id="1.25.10.10">
    <property type="entry name" value="Leucine-rich Repeat Variant"/>
    <property type="match status" value="1"/>
</dbReference>
<feature type="repeat" description="WD" evidence="1">
    <location>
        <begin position="449"/>
        <end position="490"/>
    </location>
</feature>
<dbReference type="Proteomes" id="UP000271974">
    <property type="component" value="Unassembled WGS sequence"/>
</dbReference>
<dbReference type="PROSITE" id="PS50082">
    <property type="entry name" value="WD_REPEATS_2"/>
    <property type="match status" value="2"/>
</dbReference>
<sequence>MSEATSATRVWSPDNEANRKIKSWQVTQEEIMKALKTPANLSDEITLTHSPQRPNHNFIGYFADGAQDFFCMSFLDANTPDAPQLLQTLHSGASMTCMVHFRATTGEVFTGAAKNRQLYVWTLNNKNSLLTELEPMQKLKAPGEITCMVFIPKCRTYVGYSTDKTLRVMMDPVTGCEDIAYLIINHVITCLTYNKDTNEVVAGGKGFIESYLIEGVEIGVSGMSVGRAPGFQVKRERGSHTFVFYRISIHNFLDEQVEGNVGGGGDGDGDGDVSFGVSVFDRGDSCSFGGVGGVSGSGGCGISIGSGVAGDISVVDCSDDGGDGISIVIFLVYVVVVVVVVVGGGGGVAVAVGGGVGGVGVCIISRGAGADVDVDVSTVGRGGGGGGGDDDVGVDVSTVGRGDGGGDGDVKDLKVDTRNKQIMVLSTNGINVVNYSIWNAVVFTQVHEFPGHVEKVTAICALPKDPILFSSSSDGTVFVWRMDTFQKFMKLRVGEAVCSMRVLKNGTLVAQTAQAIMTYSLKQFYSTFTSCASGVSILKRLRSHGHGANRIMVSTEDGRFQLFNPVTGALVSAMLPLPKHQKVKIAEVLVLSTLTHPFRALEVLHPPGPDFRVVCLAVMVVSIESSDAAGEKVEDTVIFMGTSSGAICVLESKAVLMESPTQAHAGGFVAMSSSCDVDPVSSRLRRTSRYLVTAGNDNLITALDMCPMINIFVTCGADGHVKIWDTNNQLIREMAFGQPVSSVCIANNRGDLLIGFQNRVLFDPRAVPKYSTDLVARMTQKVKQKANLTDDEAEAMTLERMRSDMSSESGIGTSIAGDESRPALTRENTSLSLNDALEREKSNLSQEAGGGAGRRDAKSGRTSRGRKERGKKRQLDDLDLRKVSIGETLEEAEEEETKAPSTKELRLAREDSLLYFRKPSVWSWGLGITPEILKDLEKTANMSRHAELLLPDYLQPQEEVKMITPEPQRDLEKTANMSRHAELLLPDYLQPQEEVKMMTPEPQRGPMYTEDQLRSLTPWERFLLTKKPIIAPDGYIPNSVVRRAAVPNFSWRTDKDEVTDLSPLARPRSEDLTPAKEVSFVTPVPVKPSPDEGKTTKFEYKTQTKPLRKVDIDIGSNLNFGIGGPRPGPLMNKLQPAADEGKAKSFRLSQAPKTPQDGAAEAGERPGLPEAQRSGLSPALSQTSTLTSGQGGDKSGAAVKPTRKDSIKKERKGGATGGPAGKKGARKETQQPGFSADEGKAKSFRLSQAPKTPQDGAAEAGEPLAAPPIKKLNKEEELTLLQKIVKEEWFPPGIPPILDLVNDELTKLLEASDTKVFVAVCDYVVQIFQQLSIGAKFLNRASDKLTKQLSGPSAIARKKAVWTMKQLGLAAKKDVLSALLPGLLDAREGSREDLISNLGDLLSGPGAADGLSTLMSSLGISNRPLGTKEEQVLFIGLGSRAFCTLIRAQDNRVKARHRISWIYTENPKGGKSKGKARQKSSSGQAADDKDDTISVDMSVQTDPRSEGPGDDGDLNLTNKRRGRWRRGGLSQFREGGHATDEEEEEEEEGEFTGDDGDDEGVYGDTDDEEGRPRRRSCTGIRMMKKGDQDEGEGEARERRVGRTMVLRKVEPQELFYGLTMI</sequence>
<dbReference type="SMART" id="SM00320">
    <property type="entry name" value="WD40"/>
    <property type="match status" value="3"/>
</dbReference>
<dbReference type="PANTHER" id="PTHR45532:SF4">
    <property type="entry name" value="WD REPEAT-CONTAINING PROTEIN 55 HOMOLOG"/>
    <property type="match status" value="1"/>
</dbReference>
<dbReference type="Gene3D" id="2.130.10.10">
    <property type="entry name" value="YVTN repeat-like/Quinoprotein amine dehydrogenase"/>
    <property type="match status" value="2"/>
</dbReference>
<feature type="compositionally biased region" description="Acidic residues" evidence="2">
    <location>
        <begin position="1540"/>
        <end position="1569"/>
    </location>
</feature>
<feature type="compositionally biased region" description="Basic and acidic residues" evidence="2">
    <location>
        <begin position="1089"/>
        <end position="1102"/>
    </location>
</feature>
<gene>
    <name evidence="4" type="ORF">EGW08_001102</name>
</gene>
<keyword evidence="3" id="KW-1133">Transmembrane helix</keyword>
<dbReference type="SUPFAM" id="SSF48371">
    <property type="entry name" value="ARM repeat"/>
    <property type="match status" value="1"/>
</dbReference>
<dbReference type="PROSITE" id="PS50294">
    <property type="entry name" value="WD_REPEATS_REGION"/>
    <property type="match status" value="2"/>
</dbReference>
<evidence type="ECO:0000256" key="3">
    <source>
        <dbReference type="SAM" id="Phobius"/>
    </source>
</evidence>
<dbReference type="InterPro" id="IPR036322">
    <property type="entry name" value="WD40_repeat_dom_sf"/>
</dbReference>